<dbReference type="SUPFAM" id="SSF50249">
    <property type="entry name" value="Nucleic acid-binding proteins"/>
    <property type="match status" value="1"/>
</dbReference>
<proteinExistence type="inferred from homology"/>
<reference evidence="18" key="1">
    <citation type="journal article" date="2020" name="mSystems">
        <title>Genome- and Community-Level Interaction Insights into Carbon Utilization and Element Cycling Functions of Hydrothermarchaeota in Hydrothermal Sediment.</title>
        <authorList>
            <person name="Zhou Z."/>
            <person name="Liu Y."/>
            <person name="Xu W."/>
            <person name="Pan J."/>
            <person name="Luo Z.H."/>
            <person name="Li M."/>
        </authorList>
    </citation>
    <scope>NUCLEOTIDE SEQUENCE [LARGE SCALE GENOMIC DNA]</scope>
    <source>
        <strain evidence="18">HyVt-577</strain>
    </source>
</reference>
<keyword evidence="4 15" id="KW-0227">DNA damage</keyword>
<evidence type="ECO:0000259" key="17">
    <source>
        <dbReference type="PROSITE" id="PS51194"/>
    </source>
</evidence>
<keyword evidence="6 15" id="KW-0347">Helicase</keyword>
<keyword evidence="3 15" id="KW-0547">Nucleotide-binding</keyword>
<dbReference type="InterPro" id="IPR012340">
    <property type="entry name" value="NA-bd_OB-fold"/>
</dbReference>
<gene>
    <name evidence="18" type="primary">recG</name>
    <name evidence="18" type="ORF">ENK44_07940</name>
</gene>
<dbReference type="NCBIfam" id="NF008165">
    <property type="entry name" value="PRK10917.1-3"/>
    <property type="match status" value="1"/>
</dbReference>
<evidence type="ECO:0000256" key="13">
    <source>
        <dbReference type="ARBA" id="ARBA00034808"/>
    </source>
</evidence>
<dbReference type="NCBIfam" id="TIGR00643">
    <property type="entry name" value="recG"/>
    <property type="match status" value="1"/>
</dbReference>
<evidence type="ECO:0000256" key="10">
    <source>
        <dbReference type="ARBA" id="ARBA00023204"/>
    </source>
</evidence>
<comment type="catalytic activity">
    <reaction evidence="14 15">
        <text>ATP + H2O = ADP + phosphate + H(+)</text>
        <dbReference type="Rhea" id="RHEA:13065"/>
        <dbReference type="ChEBI" id="CHEBI:15377"/>
        <dbReference type="ChEBI" id="CHEBI:15378"/>
        <dbReference type="ChEBI" id="CHEBI:30616"/>
        <dbReference type="ChEBI" id="CHEBI:43474"/>
        <dbReference type="ChEBI" id="CHEBI:456216"/>
        <dbReference type="EC" id="5.6.2.4"/>
    </reaction>
</comment>
<evidence type="ECO:0000256" key="1">
    <source>
        <dbReference type="ARBA" id="ARBA00007504"/>
    </source>
</evidence>
<keyword evidence="10 15" id="KW-0234">DNA repair</keyword>
<dbReference type="Pfam" id="PF00270">
    <property type="entry name" value="DEAD"/>
    <property type="match status" value="1"/>
</dbReference>
<evidence type="ECO:0000256" key="3">
    <source>
        <dbReference type="ARBA" id="ARBA00022741"/>
    </source>
</evidence>
<dbReference type="GO" id="GO:0006281">
    <property type="term" value="P:DNA repair"/>
    <property type="evidence" value="ECO:0007669"/>
    <property type="project" value="UniProtKB-UniRule"/>
</dbReference>
<evidence type="ECO:0000256" key="2">
    <source>
        <dbReference type="ARBA" id="ARBA00017846"/>
    </source>
</evidence>
<dbReference type="SMART" id="SM00487">
    <property type="entry name" value="DEXDc"/>
    <property type="match status" value="1"/>
</dbReference>
<dbReference type="SUPFAM" id="SSF52540">
    <property type="entry name" value="P-loop containing nucleoside triphosphate hydrolases"/>
    <property type="match status" value="2"/>
</dbReference>
<feature type="domain" description="Helicase ATP-binding" evidence="16">
    <location>
        <begin position="284"/>
        <end position="445"/>
    </location>
</feature>
<evidence type="ECO:0000256" key="7">
    <source>
        <dbReference type="ARBA" id="ARBA00022840"/>
    </source>
</evidence>
<evidence type="ECO:0000256" key="5">
    <source>
        <dbReference type="ARBA" id="ARBA00022801"/>
    </source>
</evidence>
<dbReference type="InterPro" id="IPR045562">
    <property type="entry name" value="RecG_dom3_C"/>
</dbReference>
<dbReference type="PANTHER" id="PTHR47964:SF1">
    <property type="entry name" value="ATP-DEPENDENT DNA HELICASE HOMOLOG RECG, CHLOROPLASTIC"/>
    <property type="match status" value="1"/>
</dbReference>
<dbReference type="GO" id="GO:0016787">
    <property type="term" value="F:hydrolase activity"/>
    <property type="evidence" value="ECO:0007669"/>
    <property type="project" value="UniProtKB-KW"/>
</dbReference>
<organism evidence="18">
    <name type="scientific">Caldithrix abyssi</name>
    <dbReference type="NCBI Taxonomy" id="187145"/>
    <lineage>
        <taxon>Bacteria</taxon>
        <taxon>Pseudomonadati</taxon>
        <taxon>Calditrichota</taxon>
        <taxon>Calditrichia</taxon>
        <taxon>Calditrichales</taxon>
        <taxon>Calditrichaceae</taxon>
        <taxon>Caldithrix</taxon>
    </lineage>
</organism>
<dbReference type="GO" id="GO:0005524">
    <property type="term" value="F:ATP binding"/>
    <property type="evidence" value="ECO:0007669"/>
    <property type="project" value="UniProtKB-KW"/>
</dbReference>
<accession>A0A7V4U2D9</accession>
<dbReference type="EMBL" id="DRQG01000074">
    <property type="protein sequence ID" value="HGY55614.1"/>
    <property type="molecule type" value="Genomic_DNA"/>
</dbReference>
<dbReference type="InterPro" id="IPR027417">
    <property type="entry name" value="P-loop_NTPase"/>
</dbReference>
<dbReference type="Pfam" id="PF17191">
    <property type="entry name" value="RecG_wedge"/>
    <property type="match status" value="1"/>
</dbReference>
<dbReference type="GO" id="GO:0006310">
    <property type="term" value="P:DNA recombination"/>
    <property type="evidence" value="ECO:0007669"/>
    <property type="project" value="UniProtKB-UniRule"/>
</dbReference>
<dbReference type="NCBIfam" id="NF008168">
    <property type="entry name" value="PRK10917.2-2"/>
    <property type="match status" value="1"/>
</dbReference>
<evidence type="ECO:0000256" key="4">
    <source>
        <dbReference type="ARBA" id="ARBA00022763"/>
    </source>
</evidence>
<keyword evidence="9 15" id="KW-0233">DNA recombination</keyword>
<comment type="catalytic activity">
    <reaction evidence="12 15">
        <text>Couples ATP hydrolysis with the unwinding of duplex DNA by translocating in the 3'-5' direction.</text>
        <dbReference type="EC" id="5.6.2.4"/>
    </reaction>
</comment>
<name>A0A7V4U2D9_CALAY</name>
<dbReference type="InterPro" id="IPR047112">
    <property type="entry name" value="RecG/Mfd"/>
</dbReference>
<dbReference type="CDD" id="cd17992">
    <property type="entry name" value="DEXHc_RecG"/>
    <property type="match status" value="1"/>
</dbReference>
<dbReference type="CDD" id="cd04488">
    <property type="entry name" value="RecG_wedge_OBF"/>
    <property type="match status" value="1"/>
</dbReference>
<keyword evidence="11" id="KW-0413">Isomerase</keyword>
<dbReference type="Pfam" id="PF19833">
    <property type="entry name" value="RecG_dom3_C"/>
    <property type="match status" value="1"/>
</dbReference>
<dbReference type="InterPro" id="IPR004609">
    <property type="entry name" value="ATP-dep_DNA_helicase_RecG"/>
</dbReference>
<dbReference type="Gene3D" id="3.40.50.300">
    <property type="entry name" value="P-loop containing nucleotide triphosphate hydrolases"/>
    <property type="match status" value="2"/>
</dbReference>
<keyword evidence="5 15" id="KW-0378">Hydrolase</keyword>
<feature type="domain" description="Helicase C-terminal" evidence="17">
    <location>
        <begin position="464"/>
        <end position="625"/>
    </location>
</feature>
<evidence type="ECO:0000256" key="14">
    <source>
        <dbReference type="ARBA" id="ARBA00048988"/>
    </source>
</evidence>
<dbReference type="PROSITE" id="PS51194">
    <property type="entry name" value="HELICASE_CTER"/>
    <property type="match status" value="1"/>
</dbReference>
<dbReference type="Gene3D" id="2.40.50.140">
    <property type="entry name" value="Nucleic acid-binding proteins"/>
    <property type="match status" value="1"/>
</dbReference>
<dbReference type="InterPro" id="IPR014001">
    <property type="entry name" value="Helicase_ATP-bd"/>
</dbReference>
<comment type="caution">
    <text evidence="18">The sequence shown here is derived from an EMBL/GenBank/DDBJ whole genome shotgun (WGS) entry which is preliminary data.</text>
</comment>
<dbReference type="Pfam" id="PF00271">
    <property type="entry name" value="Helicase_C"/>
    <property type="match status" value="1"/>
</dbReference>
<dbReference type="InterPro" id="IPR033454">
    <property type="entry name" value="RecG_wedge"/>
</dbReference>
<keyword evidence="8" id="KW-0238">DNA-binding</keyword>
<sequence length="698" mass="79556">MSPTKPQEYELQYLKGIGPKRAEILARQGIRTFDDLINFFPRKYVDRRQIVPLDKLEPDQEITVVGKVETAGVKPTRKRIFYIVISDGHGLLEAVWFNSIEYYRKLFHIGEWVSLSGKVGFYRGFQMVHPDYDRLGEGEFEKMLNTGKILPFYPENETFRKTHLNSYFFRWVFANAVSQFEKKIPEVYPPSILRKNAFIPRWKAYRAIHLPETSEELDEAVRRFKYEDFFQLQLMLALQRMHFKEKSPGIAFTRPSPLLEKLYRSLPFELTGAQKKVMHEIRADMKRPEPMNRLLQGDVGSGKTLVAVMSMLIAVDNGYQAALMVPTEILAEQHYLNISKMLEPLGVKVSLLTGGSSAQQRRELAAELDKAEPHIVIGTHALIQDAVGFKKLGLVVIDEQHRFGVMQRAKLVEKGMQADTLVMTATPIPRTLALTVYGSLDVSIIDEMPANRKPIVTVWRFDDKAADIYAFIRERLDRGEQAYIVYPLVEESEKLDLKAATEGFKHLVNGPFKGYKPALLHGRMNAAQKESVMSAFVAGEVQVLVATTVIEVGVDVANATIMLIEHAERFGLSQLHQLRGRVGRGEKKSYCILKTPYNIGEVAQQRMKIMTETNDGFIIAEKDLELRGWGDFFGTKQSGIPRFKLANPIADRDILETARQDAFELVQADPFLRSPENAPLTRYFKKHLKGRMELSKIG</sequence>
<dbReference type="Proteomes" id="UP000885779">
    <property type="component" value="Unassembled WGS sequence"/>
</dbReference>
<evidence type="ECO:0000256" key="11">
    <source>
        <dbReference type="ARBA" id="ARBA00023235"/>
    </source>
</evidence>
<comment type="similarity">
    <text evidence="1 15">Belongs to the helicase family. RecG subfamily.</text>
</comment>
<dbReference type="AlphaFoldDB" id="A0A7V4U2D9"/>
<evidence type="ECO:0000256" key="6">
    <source>
        <dbReference type="ARBA" id="ARBA00022806"/>
    </source>
</evidence>
<keyword evidence="7 15" id="KW-0067">ATP-binding</keyword>
<dbReference type="GO" id="GO:0043138">
    <property type="term" value="F:3'-5' DNA helicase activity"/>
    <property type="evidence" value="ECO:0007669"/>
    <property type="project" value="UniProtKB-EC"/>
</dbReference>
<evidence type="ECO:0000256" key="12">
    <source>
        <dbReference type="ARBA" id="ARBA00034617"/>
    </source>
</evidence>
<dbReference type="EC" id="5.6.2.4" evidence="13 15"/>
<dbReference type="PROSITE" id="PS51192">
    <property type="entry name" value="HELICASE_ATP_BIND_1"/>
    <property type="match status" value="1"/>
</dbReference>
<dbReference type="GO" id="GO:0003677">
    <property type="term" value="F:DNA binding"/>
    <property type="evidence" value="ECO:0007669"/>
    <property type="project" value="UniProtKB-KW"/>
</dbReference>
<evidence type="ECO:0000256" key="15">
    <source>
        <dbReference type="RuleBase" id="RU363016"/>
    </source>
</evidence>
<protein>
    <recommendedName>
        <fullName evidence="2 15">ATP-dependent DNA helicase RecG</fullName>
        <ecNumber evidence="13 15">5.6.2.4</ecNumber>
    </recommendedName>
</protein>
<evidence type="ECO:0000256" key="8">
    <source>
        <dbReference type="ARBA" id="ARBA00023125"/>
    </source>
</evidence>
<evidence type="ECO:0000256" key="9">
    <source>
        <dbReference type="ARBA" id="ARBA00023172"/>
    </source>
</evidence>
<dbReference type="SMART" id="SM00490">
    <property type="entry name" value="HELICc"/>
    <property type="match status" value="1"/>
</dbReference>
<evidence type="ECO:0000313" key="18">
    <source>
        <dbReference type="EMBL" id="HGY55614.1"/>
    </source>
</evidence>
<comment type="function">
    <text evidence="15">Plays a critical role in recombination and DNA repair. Helps process Holliday junction intermediates to mature products by catalyzing branch migration. Has replication fork regression activity, unwinds stalled or blocked replication forks to make a HJ that can be resolved. Has a DNA unwinding activity characteristic of a DNA helicase with 3'-5' polarity.</text>
</comment>
<evidence type="ECO:0000259" key="16">
    <source>
        <dbReference type="PROSITE" id="PS51192"/>
    </source>
</evidence>
<dbReference type="InterPro" id="IPR001650">
    <property type="entry name" value="Helicase_C-like"/>
</dbReference>
<dbReference type="InterPro" id="IPR011545">
    <property type="entry name" value="DEAD/DEAH_box_helicase_dom"/>
</dbReference>
<dbReference type="PANTHER" id="PTHR47964">
    <property type="entry name" value="ATP-DEPENDENT DNA HELICASE HOMOLOG RECG, CHLOROPLASTIC"/>
    <property type="match status" value="1"/>
</dbReference>